<sequence length="250" mass="26519">MSASRVGQGVGEDVRNRLVFGAHWGFVAFFAGLGGYHLVTVVMTALRSGHASVDPLELLDVGPVLLLAFVPSLLLGLAPLVASRRWGSGPRRDFGWMPTLRDVKVGLACGALALLAGYLVNLVLLGIYGTDRVSDSPLTDLAEDGGRDEFVWLALAALVVVVATPMAEELLMRGSLWGALEHHRVPQWVILVLTAVVFAYLHGEPTRTLALLAQGLVIGAARWRTGRVGASFVAHAANNLAPALLLFTGS</sequence>
<keyword evidence="1" id="KW-0812">Transmembrane</keyword>
<dbReference type="EMBL" id="RKHY01000001">
    <property type="protein sequence ID" value="ROS39476.1"/>
    <property type="molecule type" value="Genomic_DNA"/>
</dbReference>
<dbReference type="Pfam" id="PF02517">
    <property type="entry name" value="Rce1-like"/>
    <property type="match status" value="1"/>
</dbReference>
<dbReference type="GeneID" id="301843207"/>
<evidence type="ECO:0000313" key="3">
    <source>
        <dbReference type="EMBL" id="ROS39476.1"/>
    </source>
</evidence>
<keyword evidence="1" id="KW-0472">Membrane</keyword>
<gene>
    <name evidence="3" type="ORF">EDD35_1781</name>
</gene>
<dbReference type="GO" id="GO:0080120">
    <property type="term" value="P:CAAX-box protein maturation"/>
    <property type="evidence" value="ECO:0007669"/>
    <property type="project" value="UniProtKB-ARBA"/>
</dbReference>
<evidence type="ECO:0000313" key="4">
    <source>
        <dbReference type="Proteomes" id="UP000274843"/>
    </source>
</evidence>
<dbReference type="RefSeq" id="WP_123683472.1">
    <property type="nucleotide sequence ID" value="NZ_CBDRBK010000007.1"/>
</dbReference>
<feature type="transmembrane region" description="Helical" evidence="1">
    <location>
        <begin position="21"/>
        <end position="44"/>
    </location>
</feature>
<feature type="transmembrane region" description="Helical" evidence="1">
    <location>
        <begin position="103"/>
        <end position="130"/>
    </location>
</feature>
<organism evidence="3 4">
    <name type="scientific">Amycolatopsis thermoflava</name>
    <dbReference type="NCBI Taxonomy" id="84480"/>
    <lineage>
        <taxon>Bacteria</taxon>
        <taxon>Bacillati</taxon>
        <taxon>Actinomycetota</taxon>
        <taxon>Actinomycetes</taxon>
        <taxon>Pseudonocardiales</taxon>
        <taxon>Pseudonocardiaceae</taxon>
        <taxon>Amycolatopsis</taxon>
        <taxon>Amycolatopsis methanolica group</taxon>
    </lineage>
</organism>
<protein>
    <recommendedName>
        <fullName evidence="2">CAAX prenyl protease 2/Lysostaphin resistance protein A-like domain-containing protein</fullName>
    </recommendedName>
</protein>
<accession>A0A3N2GS85</accession>
<dbReference type="Proteomes" id="UP000274843">
    <property type="component" value="Unassembled WGS sequence"/>
</dbReference>
<reference evidence="3 4" key="1">
    <citation type="submission" date="2018-11" db="EMBL/GenBank/DDBJ databases">
        <title>Sequencing the genomes of 1000 actinobacteria strains.</title>
        <authorList>
            <person name="Klenk H.-P."/>
        </authorList>
    </citation>
    <scope>NUCLEOTIDE SEQUENCE [LARGE SCALE GENOMIC DNA]</scope>
    <source>
        <strain evidence="3 4">DSM 44348</strain>
    </source>
</reference>
<feature type="transmembrane region" description="Helical" evidence="1">
    <location>
        <begin position="64"/>
        <end position="82"/>
    </location>
</feature>
<keyword evidence="4" id="KW-1185">Reference proteome</keyword>
<comment type="caution">
    <text evidence="3">The sequence shown here is derived from an EMBL/GenBank/DDBJ whole genome shotgun (WGS) entry which is preliminary data.</text>
</comment>
<name>A0A3N2GS85_9PSEU</name>
<dbReference type="InterPro" id="IPR003675">
    <property type="entry name" value="Rce1/LyrA-like_dom"/>
</dbReference>
<feature type="transmembrane region" description="Helical" evidence="1">
    <location>
        <begin position="150"/>
        <end position="167"/>
    </location>
</feature>
<evidence type="ECO:0000259" key="2">
    <source>
        <dbReference type="Pfam" id="PF02517"/>
    </source>
</evidence>
<dbReference type="AlphaFoldDB" id="A0A3N2GS85"/>
<evidence type="ECO:0000256" key="1">
    <source>
        <dbReference type="SAM" id="Phobius"/>
    </source>
</evidence>
<feature type="transmembrane region" description="Helical" evidence="1">
    <location>
        <begin position="188"/>
        <end position="203"/>
    </location>
</feature>
<keyword evidence="1" id="KW-1133">Transmembrane helix</keyword>
<dbReference type="GO" id="GO:0004175">
    <property type="term" value="F:endopeptidase activity"/>
    <property type="evidence" value="ECO:0007669"/>
    <property type="project" value="UniProtKB-ARBA"/>
</dbReference>
<feature type="domain" description="CAAX prenyl protease 2/Lysostaphin resistance protein A-like" evidence="2">
    <location>
        <begin position="151"/>
        <end position="240"/>
    </location>
</feature>
<proteinExistence type="predicted"/>